<dbReference type="Gene3D" id="3.30.420.10">
    <property type="entry name" value="Ribonuclease H-like superfamily/Ribonuclease H"/>
    <property type="match status" value="1"/>
</dbReference>
<dbReference type="EMBL" id="BGPR01066033">
    <property type="protein sequence ID" value="GBO40716.1"/>
    <property type="molecule type" value="Genomic_DNA"/>
</dbReference>
<evidence type="ECO:0000313" key="1">
    <source>
        <dbReference type="EMBL" id="GBO40716.1"/>
    </source>
</evidence>
<organism evidence="1 2">
    <name type="scientific">Araneus ventricosus</name>
    <name type="common">Orbweaver spider</name>
    <name type="synonym">Epeira ventricosa</name>
    <dbReference type="NCBI Taxonomy" id="182803"/>
    <lineage>
        <taxon>Eukaryota</taxon>
        <taxon>Metazoa</taxon>
        <taxon>Ecdysozoa</taxon>
        <taxon>Arthropoda</taxon>
        <taxon>Chelicerata</taxon>
        <taxon>Arachnida</taxon>
        <taxon>Araneae</taxon>
        <taxon>Araneomorphae</taxon>
        <taxon>Entelegynae</taxon>
        <taxon>Araneoidea</taxon>
        <taxon>Araneidae</taxon>
        <taxon>Araneus</taxon>
    </lineage>
</organism>
<dbReference type="GO" id="GO:0003676">
    <property type="term" value="F:nucleic acid binding"/>
    <property type="evidence" value="ECO:0007669"/>
    <property type="project" value="InterPro"/>
</dbReference>
<gene>
    <name evidence="1" type="ORF">AVEN_225128_1</name>
</gene>
<evidence type="ECO:0000313" key="2">
    <source>
        <dbReference type="Proteomes" id="UP000499080"/>
    </source>
</evidence>
<comment type="caution">
    <text evidence="1">The sequence shown here is derived from an EMBL/GenBank/DDBJ whole genome shotgun (WGS) entry which is preliminary data.</text>
</comment>
<reference evidence="1 2" key="1">
    <citation type="journal article" date="2019" name="Sci. Rep.">
        <title>Orb-weaving spider Araneus ventricosus genome elucidates the spidroin gene catalogue.</title>
        <authorList>
            <person name="Kono N."/>
            <person name="Nakamura H."/>
            <person name="Ohtoshi R."/>
            <person name="Moran D.A.P."/>
            <person name="Shinohara A."/>
            <person name="Yoshida Y."/>
            <person name="Fujiwara M."/>
            <person name="Mori M."/>
            <person name="Tomita M."/>
            <person name="Arakawa K."/>
        </authorList>
    </citation>
    <scope>NUCLEOTIDE SEQUENCE [LARGE SCALE GENOMIC DNA]</scope>
</reference>
<proteinExistence type="predicted"/>
<protein>
    <submittedName>
        <fullName evidence="1">Uncharacterized protein</fullName>
    </submittedName>
</protein>
<name>A0A4Y2WV90_ARAVE</name>
<dbReference type="PANTHER" id="PTHR46060">
    <property type="entry name" value="MARINER MOS1 TRANSPOSASE-LIKE PROTEIN"/>
    <property type="match status" value="1"/>
</dbReference>
<accession>A0A4Y2WV90</accession>
<dbReference type="OrthoDB" id="8193109at2759"/>
<dbReference type="Proteomes" id="UP000499080">
    <property type="component" value="Unassembled WGS sequence"/>
</dbReference>
<dbReference type="InterPro" id="IPR036397">
    <property type="entry name" value="RNaseH_sf"/>
</dbReference>
<sequence>MFKTIADCEVCSVMWFLNAKNVKPAEIHCQLVDIYGEKIMTDGMVRNEEDNEFLNKIVTGDETWVCHVTPESKQQSIEWRHSWSPTKKKLKQHCQHTKSCALCSGTDRAFCLLSSFPEVKPSMRYDIVKHCKNCIVQFKTKVAEECSVKALYCFMTMHVTFPLVSLETLFNNSVGSSSITRRTAPTRTFRLPLVLELEAGFGGRCLDSDDDAENSV</sequence>
<dbReference type="InterPro" id="IPR052709">
    <property type="entry name" value="Transposase-MT_Hybrid"/>
</dbReference>
<dbReference type="AlphaFoldDB" id="A0A4Y2WV90"/>
<keyword evidence="2" id="KW-1185">Reference proteome</keyword>
<dbReference type="PANTHER" id="PTHR46060:SF1">
    <property type="entry name" value="MARINER MOS1 TRANSPOSASE-LIKE PROTEIN"/>
    <property type="match status" value="1"/>
</dbReference>